<dbReference type="Pfam" id="PF03951">
    <property type="entry name" value="Gln-synt_N"/>
    <property type="match status" value="1"/>
</dbReference>
<feature type="domain" description="GS catalytic" evidence="19">
    <location>
        <begin position="113"/>
        <end position="482"/>
    </location>
</feature>
<feature type="binding site" evidence="11">
    <location>
        <position position="334"/>
    </location>
    <ligand>
        <name>L-glutamate</name>
        <dbReference type="ChEBI" id="CHEBI:29985"/>
    </ligand>
</feature>
<dbReference type="InterPro" id="IPR014746">
    <property type="entry name" value="Gln_synth/guanido_kin_cat_dom"/>
</dbReference>
<keyword evidence="9 12" id="KW-0067">ATP-binding</keyword>
<dbReference type="InterPro" id="IPR027302">
    <property type="entry name" value="Gln_synth_N_conserv_site"/>
</dbReference>
<dbReference type="EMBL" id="WDOP01000001">
    <property type="protein sequence ID" value="KAB7487561.1"/>
    <property type="molecule type" value="Genomic_DNA"/>
</dbReference>
<feature type="binding site" evidence="13">
    <location>
        <position position="138"/>
    </location>
    <ligand>
        <name>Mg(2+)</name>
        <dbReference type="ChEBI" id="CHEBI:18420"/>
        <label>1</label>
    </ligand>
</feature>
<dbReference type="RefSeq" id="WP_003812616.1">
    <property type="nucleotide sequence ID" value="NZ_AP018132.1"/>
</dbReference>
<comment type="subunit">
    <text evidence="3">Oligomer of 12 subunits arranged in the form of two hexagons.</text>
</comment>
<feature type="binding site" evidence="13">
    <location>
        <position position="232"/>
    </location>
    <ligand>
        <name>Mg(2+)</name>
        <dbReference type="ChEBI" id="CHEBI:18420"/>
        <label>1</label>
    </ligand>
</feature>
<evidence type="ECO:0000259" key="19">
    <source>
        <dbReference type="PROSITE" id="PS51987"/>
    </source>
</evidence>
<evidence type="ECO:0000313" key="23">
    <source>
        <dbReference type="Proteomes" id="UP000451386"/>
    </source>
</evidence>
<evidence type="ECO:0000256" key="15">
    <source>
        <dbReference type="PROSITE-ProRule" id="PRU01330"/>
    </source>
</evidence>
<evidence type="ECO:0000256" key="1">
    <source>
        <dbReference type="ARBA" id="ARBA00004496"/>
    </source>
</evidence>
<dbReference type="GO" id="GO:0046872">
    <property type="term" value="F:metal ion binding"/>
    <property type="evidence" value="ECO:0007669"/>
    <property type="project" value="UniProtKB-KW"/>
</dbReference>
<comment type="caution">
    <text evidence="21">The sequence shown here is derived from an EMBL/GenBank/DDBJ whole genome shotgun (WGS) entry which is preliminary data.</text>
</comment>
<keyword evidence="13" id="KW-0460">Magnesium</keyword>
<organism evidence="21 22">
    <name type="scientific">Bifidobacterium bifidum</name>
    <dbReference type="NCBI Taxonomy" id="1681"/>
    <lineage>
        <taxon>Bacteria</taxon>
        <taxon>Bacillati</taxon>
        <taxon>Actinomycetota</taxon>
        <taxon>Actinomycetes</taxon>
        <taxon>Bifidobacteriales</taxon>
        <taxon>Bifidobacteriaceae</taxon>
        <taxon>Bifidobacterium</taxon>
    </lineage>
</organism>
<evidence type="ECO:0000256" key="4">
    <source>
        <dbReference type="ARBA" id="ARBA00012937"/>
    </source>
</evidence>
<feature type="modified residue" description="O-AMP-tyrosine" evidence="14">
    <location>
        <position position="411"/>
    </location>
</feature>
<dbReference type="GO" id="GO:0004356">
    <property type="term" value="F:glutamine synthetase activity"/>
    <property type="evidence" value="ECO:0007669"/>
    <property type="project" value="UniProtKB-EC"/>
</dbReference>
<dbReference type="GO" id="GO:0005524">
    <property type="term" value="F:ATP binding"/>
    <property type="evidence" value="ECO:0007669"/>
    <property type="project" value="UniProtKB-KW"/>
</dbReference>
<dbReference type="Proteomes" id="UP000451386">
    <property type="component" value="Unassembled WGS sequence"/>
</dbReference>
<dbReference type="FunFam" id="3.30.590.10:FF:000001">
    <property type="entry name" value="Glutamine synthetase"/>
    <property type="match status" value="1"/>
</dbReference>
<feature type="binding site" evidence="13">
    <location>
        <position position="140"/>
    </location>
    <ligand>
        <name>Mg(2+)</name>
        <dbReference type="ChEBI" id="CHEBI:18420"/>
        <label>1</label>
    </ligand>
</feature>
<evidence type="ECO:0000256" key="3">
    <source>
        <dbReference type="ARBA" id="ARBA00011354"/>
    </source>
</evidence>
<dbReference type="GO" id="GO:0019740">
    <property type="term" value="P:nitrogen utilization"/>
    <property type="evidence" value="ECO:0007669"/>
    <property type="project" value="TreeGrafter"/>
</dbReference>
<keyword evidence="7 17" id="KW-0436">Ligase</keyword>
<dbReference type="Pfam" id="PF00120">
    <property type="entry name" value="Gln-synt_C"/>
    <property type="match status" value="1"/>
</dbReference>
<keyword evidence="6" id="KW-0963">Cytoplasm</keyword>
<evidence type="ECO:0000256" key="7">
    <source>
        <dbReference type="ARBA" id="ARBA00022598"/>
    </source>
</evidence>
<evidence type="ECO:0000313" key="22">
    <source>
        <dbReference type="Proteomes" id="UP000283727"/>
    </source>
</evidence>
<feature type="binding site" evidence="11">
    <location>
        <begin position="276"/>
        <end position="277"/>
    </location>
    <ligand>
        <name>L-glutamate</name>
        <dbReference type="ChEBI" id="CHEBI:29985"/>
    </ligand>
</feature>
<comment type="similarity">
    <text evidence="2 15 16">Belongs to the glutamine synthetase family.</text>
</comment>
<evidence type="ECO:0000256" key="9">
    <source>
        <dbReference type="ARBA" id="ARBA00022840"/>
    </source>
</evidence>
<evidence type="ECO:0000256" key="11">
    <source>
        <dbReference type="PIRSR" id="PIRSR604809-1"/>
    </source>
</evidence>
<evidence type="ECO:0000256" key="5">
    <source>
        <dbReference type="ARBA" id="ARBA00021364"/>
    </source>
</evidence>
<evidence type="ECO:0000256" key="14">
    <source>
        <dbReference type="PIRSR" id="PIRSR604809-50"/>
    </source>
</evidence>
<dbReference type="InterPro" id="IPR008147">
    <property type="entry name" value="Gln_synt_N"/>
</dbReference>
<evidence type="ECO:0000256" key="2">
    <source>
        <dbReference type="ARBA" id="ARBA00009897"/>
    </source>
</evidence>
<accession>A0A0E2ZCY0</accession>
<dbReference type="PROSITE" id="PS00180">
    <property type="entry name" value="GLNA_1"/>
    <property type="match status" value="1"/>
</dbReference>
<dbReference type="InterPro" id="IPR036651">
    <property type="entry name" value="Gln_synt_N_sf"/>
</dbReference>
<dbReference type="GO" id="GO:0005737">
    <property type="term" value="C:cytoplasm"/>
    <property type="evidence" value="ECO:0007669"/>
    <property type="project" value="UniProtKB-SubCell"/>
</dbReference>
<feature type="binding site" evidence="13">
    <location>
        <position position="371"/>
    </location>
    <ligand>
        <name>Mg(2+)</name>
        <dbReference type="ChEBI" id="CHEBI:18420"/>
        <label>1</label>
    </ligand>
</feature>
<dbReference type="OMA" id="PHPHEFE"/>
<feature type="binding site" evidence="12">
    <location>
        <position position="352"/>
    </location>
    <ligand>
        <name>ATP</name>
        <dbReference type="ChEBI" id="CHEBI:30616"/>
    </ligand>
</feature>
<dbReference type="SUPFAM" id="SSF54368">
    <property type="entry name" value="Glutamine synthetase, N-terminal domain"/>
    <property type="match status" value="1"/>
</dbReference>
<dbReference type="PROSITE" id="PS00181">
    <property type="entry name" value="GLNA_ATP"/>
    <property type="match status" value="1"/>
</dbReference>
<dbReference type="EMBL" id="QRLR01000001">
    <property type="protein sequence ID" value="RHJ24567.1"/>
    <property type="molecule type" value="Genomic_DNA"/>
</dbReference>
<evidence type="ECO:0000256" key="17">
    <source>
        <dbReference type="RuleBase" id="RU004356"/>
    </source>
</evidence>
<dbReference type="SUPFAM" id="SSF55931">
    <property type="entry name" value="Glutamine synthetase/guanido kinase"/>
    <property type="match status" value="1"/>
</dbReference>
<keyword evidence="8 12" id="KW-0547">Nucleotide-binding</keyword>
<name>A0A0E2ZCY0_BIFBI</name>
<dbReference type="EC" id="6.3.1.2" evidence="4 17"/>
<dbReference type="PANTHER" id="PTHR43407:SF1">
    <property type="entry name" value="LENGSIN"/>
    <property type="match status" value="1"/>
</dbReference>
<reference evidence="21 22" key="1">
    <citation type="submission" date="2018-08" db="EMBL/GenBank/DDBJ databases">
        <title>A genome reference for cultivated species of the human gut microbiota.</title>
        <authorList>
            <person name="Zou Y."/>
            <person name="Xue W."/>
            <person name="Luo G."/>
        </authorList>
    </citation>
    <scope>NUCLEOTIDE SEQUENCE [LARGE SCALE GENOMIC DNA]</scope>
    <source>
        <strain evidence="21 22">AM12-10</strain>
    </source>
</reference>
<feature type="binding site" evidence="12">
    <location>
        <begin position="283"/>
        <end position="285"/>
    </location>
    <ligand>
        <name>ATP</name>
        <dbReference type="ChEBI" id="CHEBI:30616"/>
    </ligand>
</feature>
<feature type="binding site" evidence="11">
    <location>
        <position position="352"/>
    </location>
    <ligand>
        <name>L-glutamate</name>
        <dbReference type="ChEBI" id="CHEBI:29985"/>
    </ligand>
</feature>
<dbReference type="SMART" id="SM01230">
    <property type="entry name" value="Gln-synt_C"/>
    <property type="match status" value="1"/>
</dbReference>
<protein>
    <recommendedName>
        <fullName evidence="5 17">Glutamine synthetase</fullName>
        <ecNumber evidence="4 17">6.3.1.2</ecNumber>
    </recommendedName>
</protein>
<proteinExistence type="inferred from homology"/>
<gene>
    <name evidence="21" type="primary">glnA</name>
    <name evidence="21" type="ORF">DW137_00380</name>
    <name evidence="20" type="ORF">GBA83_01515</name>
</gene>
<comment type="catalytic activity">
    <reaction evidence="10 17">
        <text>L-glutamate + NH4(+) + ATP = L-glutamine + ADP + phosphate + H(+)</text>
        <dbReference type="Rhea" id="RHEA:16169"/>
        <dbReference type="ChEBI" id="CHEBI:15378"/>
        <dbReference type="ChEBI" id="CHEBI:28938"/>
        <dbReference type="ChEBI" id="CHEBI:29985"/>
        <dbReference type="ChEBI" id="CHEBI:30616"/>
        <dbReference type="ChEBI" id="CHEBI:43474"/>
        <dbReference type="ChEBI" id="CHEBI:58359"/>
        <dbReference type="ChEBI" id="CHEBI:456216"/>
        <dbReference type="EC" id="6.3.1.2"/>
    </reaction>
</comment>
<feature type="binding site" evidence="11">
    <location>
        <position position="340"/>
    </location>
    <ligand>
        <name>L-glutamate</name>
        <dbReference type="ChEBI" id="CHEBI:29985"/>
    </ligand>
</feature>
<evidence type="ECO:0000259" key="18">
    <source>
        <dbReference type="PROSITE" id="PS51986"/>
    </source>
</evidence>
<evidence type="ECO:0000256" key="10">
    <source>
        <dbReference type="ARBA" id="ARBA00049436"/>
    </source>
</evidence>
<reference evidence="20 23" key="2">
    <citation type="journal article" date="2019" name="Nat. Med.">
        <title>A library of human gut bacterial isolates paired with longitudinal multiomics data enables mechanistic microbiome research.</title>
        <authorList>
            <person name="Poyet M."/>
            <person name="Groussin M."/>
            <person name="Gibbons S.M."/>
            <person name="Avila-Pacheco J."/>
            <person name="Jiang X."/>
            <person name="Kearney S.M."/>
            <person name="Perrotta A.R."/>
            <person name="Berdy B."/>
            <person name="Zhao S."/>
            <person name="Lieberman T.D."/>
            <person name="Swanson P.K."/>
            <person name="Smith M."/>
            <person name="Roesemann S."/>
            <person name="Alexander J.E."/>
            <person name="Rich S.A."/>
            <person name="Livny J."/>
            <person name="Vlamakis H."/>
            <person name="Clish C."/>
            <person name="Bullock K."/>
            <person name="Deik A."/>
            <person name="Scott J."/>
            <person name="Pierce K.A."/>
            <person name="Xavier R.J."/>
            <person name="Alm E.J."/>
        </authorList>
    </citation>
    <scope>NUCLEOTIDE SEQUENCE [LARGE SCALE GENOMIC DNA]</scope>
    <source>
        <strain evidence="20 23">BIOML-A13</strain>
    </source>
</reference>
<feature type="binding site" evidence="12">
    <location>
        <begin position="235"/>
        <end position="237"/>
    </location>
    <ligand>
        <name>ATP</name>
        <dbReference type="ChEBI" id="CHEBI:30616"/>
    </ligand>
</feature>
<dbReference type="InterPro" id="IPR004809">
    <property type="entry name" value="Gln_synth_I"/>
</dbReference>
<dbReference type="NCBIfam" id="TIGR00653">
    <property type="entry name" value="GlnA"/>
    <property type="match status" value="1"/>
</dbReference>
<evidence type="ECO:0000256" key="12">
    <source>
        <dbReference type="PIRSR" id="PIRSR604809-2"/>
    </source>
</evidence>
<dbReference type="Gene3D" id="3.30.590.10">
    <property type="entry name" value="Glutamine synthetase/guanido kinase, catalytic domain"/>
    <property type="match status" value="1"/>
</dbReference>
<evidence type="ECO:0000256" key="16">
    <source>
        <dbReference type="RuleBase" id="RU000384"/>
    </source>
</evidence>
<keyword evidence="14" id="KW-0597">Phosphoprotein</keyword>
<evidence type="ECO:0000256" key="6">
    <source>
        <dbReference type="ARBA" id="ARBA00022490"/>
    </source>
</evidence>
<evidence type="ECO:0000256" key="8">
    <source>
        <dbReference type="ARBA" id="ARBA00022741"/>
    </source>
</evidence>
<comment type="subcellular location">
    <subcellularLocation>
        <location evidence="1">Cytoplasm</location>
    </subcellularLocation>
</comment>
<evidence type="ECO:0000313" key="21">
    <source>
        <dbReference type="EMBL" id="RHJ24567.1"/>
    </source>
</evidence>
<dbReference type="InterPro" id="IPR027303">
    <property type="entry name" value="Gln_synth_gly_rich_site"/>
</dbReference>
<dbReference type="Proteomes" id="UP000283727">
    <property type="component" value="Unassembled WGS sequence"/>
</dbReference>
<feature type="domain" description="GS beta-grasp" evidence="18">
    <location>
        <begin position="21"/>
        <end position="105"/>
    </location>
</feature>
<feature type="binding site" evidence="12">
    <location>
        <position position="219"/>
    </location>
    <ligand>
        <name>ATP</name>
        <dbReference type="ChEBI" id="CHEBI:30616"/>
    </ligand>
</feature>
<dbReference type="GO" id="GO:0006542">
    <property type="term" value="P:glutamine biosynthetic process"/>
    <property type="evidence" value="ECO:0007669"/>
    <property type="project" value="InterPro"/>
</dbReference>
<keyword evidence="13" id="KW-0479">Metal-binding</keyword>
<dbReference type="PROSITE" id="PS51986">
    <property type="entry name" value="GS_BETA_GRASP"/>
    <property type="match status" value="1"/>
</dbReference>
<dbReference type="InterPro" id="IPR008146">
    <property type="entry name" value="Gln_synth_cat_dom"/>
</dbReference>
<feature type="binding site" evidence="11">
    <location>
        <position position="373"/>
    </location>
    <ligand>
        <name>L-glutamate</name>
        <dbReference type="ChEBI" id="CHEBI:29985"/>
    </ligand>
</feature>
<feature type="binding site" evidence="13">
    <location>
        <position position="281"/>
    </location>
    <ligand>
        <name>Mg(2+)</name>
        <dbReference type="ChEBI" id="CHEBI:18420"/>
        <label>1</label>
    </ligand>
</feature>
<dbReference type="PANTHER" id="PTHR43407">
    <property type="entry name" value="GLUTAMINE SYNTHETASE"/>
    <property type="match status" value="1"/>
</dbReference>
<dbReference type="AlphaFoldDB" id="A0A0E2ZCY0"/>
<evidence type="ECO:0000313" key="20">
    <source>
        <dbReference type="EMBL" id="KAB7487561.1"/>
    </source>
</evidence>
<feature type="binding site" evidence="13">
    <location>
        <position position="224"/>
    </location>
    <ligand>
        <name>Mg(2+)</name>
        <dbReference type="ChEBI" id="CHEBI:18420"/>
        <label>1</label>
    </ligand>
</feature>
<evidence type="ECO:0000256" key="13">
    <source>
        <dbReference type="PIRSR" id="PIRSR604809-3"/>
    </source>
</evidence>
<comment type="cofactor">
    <cofactor evidence="13">
        <name>Mg(2+)</name>
        <dbReference type="ChEBI" id="CHEBI:18420"/>
    </cofactor>
    <text evidence="13">Binds 2 Mg(2+) ions per subunit.</text>
</comment>
<sequence length="482" mass="53699">MAENKIFAHTPEEVEALINKEGIEYVSVRFTDLIGVQQHFTVPASEFIDNAFTDGMPFDGSSVQGFQAINESDMKLIPDVTTAFVDPFRKHKTLDVAFSIVDPLTDEPYSRDPRQVAGKAEAYLKSTGIADTASFAPEAEFFIFDKVRYENSMQRSFYEVDTIEAPWNSGVDTEEDGTPNIGFKNRIKKGYFPVPPCDHYQDLRDDMVANLQKVGLQLERSHHEVAGAGQQEINYRFNTLQHAGDDLMKYKYVVHETAALAGKAVTFMPKPIAGDNGTGMHCHQSLWKDGKPLFYDEQGYGGLSNIARWYIGGLIKHSSAVVAFTNPSLNSYHRLVPGFEAPVSLVYSARNRSAAIRIPLAGTSPASKRIEFRAPDPSCNPFLAFSAQMMAGLDGILNHIEPPEPVDKDLYELPPEEHANIKQVPGSLDAALNALEEDHDFLTAGDVFTDDLIETWLDLKRGEIDQARLAPTPLEYELYFHI</sequence>
<dbReference type="Gene3D" id="3.10.20.70">
    <property type="entry name" value="Glutamine synthetase, N-terminal domain"/>
    <property type="match status" value="1"/>
</dbReference>
<dbReference type="PROSITE" id="PS51987">
    <property type="entry name" value="GS_CATALYTIC"/>
    <property type="match status" value="1"/>
</dbReference>
<dbReference type="GO" id="GO:0016020">
    <property type="term" value="C:membrane"/>
    <property type="evidence" value="ECO:0007669"/>
    <property type="project" value="TreeGrafter"/>
</dbReference>